<dbReference type="AlphaFoldDB" id="A0AAV4A5W3"/>
<evidence type="ECO:0000313" key="2">
    <source>
        <dbReference type="Proteomes" id="UP000735302"/>
    </source>
</evidence>
<name>A0AAV4A5W3_9GAST</name>
<reference evidence="1 2" key="1">
    <citation type="journal article" date="2021" name="Elife">
        <title>Chloroplast acquisition without the gene transfer in kleptoplastic sea slugs, Plakobranchus ocellatus.</title>
        <authorList>
            <person name="Maeda T."/>
            <person name="Takahashi S."/>
            <person name="Yoshida T."/>
            <person name="Shimamura S."/>
            <person name="Takaki Y."/>
            <person name="Nagai Y."/>
            <person name="Toyoda A."/>
            <person name="Suzuki Y."/>
            <person name="Arimoto A."/>
            <person name="Ishii H."/>
            <person name="Satoh N."/>
            <person name="Nishiyama T."/>
            <person name="Hasebe M."/>
            <person name="Maruyama T."/>
            <person name="Minagawa J."/>
            <person name="Obokata J."/>
            <person name="Shigenobu S."/>
        </authorList>
    </citation>
    <scope>NUCLEOTIDE SEQUENCE [LARGE SCALE GENOMIC DNA]</scope>
</reference>
<keyword evidence="2" id="KW-1185">Reference proteome</keyword>
<evidence type="ECO:0000313" key="1">
    <source>
        <dbReference type="EMBL" id="GFO02220.1"/>
    </source>
</evidence>
<comment type="caution">
    <text evidence="1">The sequence shown here is derived from an EMBL/GenBank/DDBJ whole genome shotgun (WGS) entry which is preliminary data.</text>
</comment>
<dbReference type="Proteomes" id="UP000735302">
    <property type="component" value="Unassembled WGS sequence"/>
</dbReference>
<proteinExistence type="predicted"/>
<protein>
    <submittedName>
        <fullName evidence="1">Uncharacterized protein</fullName>
    </submittedName>
</protein>
<organism evidence="1 2">
    <name type="scientific">Plakobranchus ocellatus</name>
    <dbReference type="NCBI Taxonomy" id="259542"/>
    <lineage>
        <taxon>Eukaryota</taxon>
        <taxon>Metazoa</taxon>
        <taxon>Spiralia</taxon>
        <taxon>Lophotrochozoa</taxon>
        <taxon>Mollusca</taxon>
        <taxon>Gastropoda</taxon>
        <taxon>Heterobranchia</taxon>
        <taxon>Euthyneura</taxon>
        <taxon>Panpulmonata</taxon>
        <taxon>Sacoglossa</taxon>
        <taxon>Placobranchoidea</taxon>
        <taxon>Plakobranchidae</taxon>
        <taxon>Plakobranchus</taxon>
    </lineage>
</organism>
<gene>
    <name evidence="1" type="ORF">PoB_002872500</name>
</gene>
<accession>A0AAV4A5W3</accession>
<sequence length="119" mass="12854">MSSGVVPTQTQSTLRQFQYVTASLSYSCRRALSIRKPSPPCDSSSTLQPPCLIHVVGRCPFANPVHPATVPVRYSLSVLFMSSGVVHSQTQSTLSHFQYFTASLSYSCHCPCPPLGSSS</sequence>
<dbReference type="EMBL" id="BLXT01003576">
    <property type="protein sequence ID" value="GFO02220.1"/>
    <property type="molecule type" value="Genomic_DNA"/>
</dbReference>